<dbReference type="RefSeq" id="WP_160962138.1">
    <property type="nucleotide sequence ID" value="NZ_WVUD01000028.1"/>
</dbReference>
<evidence type="ECO:0000256" key="1">
    <source>
        <dbReference type="SAM" id="Phobius"/>
    </source>
</evidence>
<dbReference type="Proteomes" id="UP000482487">
    <property type="component" value="Unassembled WGS sequence"/>
</dbReference>
<accession>A0A7C9MQ70</accession>
<dbReference type="AlphaFoldDB" id="A0A7C9MQ70"/>
<reference evidence="2 3" key="1">
    <citation type="submission" date="2020-01" db="EMBL/GenBank/DDBJ databases">
        <title>Genome sequence of Desulfovibrio aerotolerans DSM 16695(T).</title>
        <authorList>
            <person name="Karnachuk O."/>
            <person name="Avakyan M."/>
            <person name="Mardanov A."/>
            <person name="Kadnikov V."/>
            <person name="Ravin N."/>
        </authorList>
    </citation>
    <scope>NUCLEOTIDE SEQUENCE [LARGE SCALE GENOMIC DNA]</scope>
    <source>
        <strain evidence="2 3">DSM 16695</strain>
    </source>
</reference>
<comment type="caution">
    <text evidence="2">The sequence shown here is derived from an EMBL/GenBank/DDBJ whole genome shotgun (WGS) entry which is preliminary data.</text>
</comment>
<organism evidence="2 3">
    <name type="scientific">Solidesulfovibrio aerotolerans</name>
    <dbReference type="NCBI Taxonomy" id="295255"/>
    <lineage>
        <taxon>Bacteria</taxon>
        <taxon>Pseudomonadati</taxon>
        <taxon>Thermodesulfobacteriota</taxon>
        <taxon>Desulfovibrionia</taxon>
        <taxon>Desulfovibrionales</taxon>
        <taxon>Desulfovibrionaceae</taxon>
        <taxon>Solidesulfovibrio</taxon>
    </lineage>
</organism>
<evidence type="ECO:0000313" key="2">
    <source>
        <dbReference type="EMBL" id="MYL84272.1"/>
    </source>
</evidence>
<keyword evidence="3" id="KW-1185">Reference proteome</keyword>
<gene>
    <name evidence="2" type="ORF">GTA51_14160</name>
</gene>
<keyword evidence="1" id="KW-1133">Transmembrane helix</keyword>
<feature type="transmembrane region" description="Helical" evidence="1">
    <location>
        <begin position="6"/>
        <end position="22"/>
    </location>
</feature>
<evidence type="ECO:0000313" key="3">
    <source>
        <dbReference type="Proteomes" id="UP000482487"/>
    </source>
</evidence>
<sequence>MTKLVEASAFVALCIVFYWYIFRHLRSERVAEFKEKRAALKHSFRFDVKGLIAEEMRRLRCVTSQACVLPAQTGARKLAVFRKKIQEMATYLDEEINLLVAADGERNCLEIRIDDEIYYVMIVCEEKSKRVRFFQWKKSREHRLLLRRGATTLYESSDLRLVFKMLVRSMLHDMRRKQIFKEERFVDSLACKE</sequence>
<dbReference type="EMBL" id="WVUD01000028">
    <property type="protein sequence ID" value="MYL84272.1"/>
    <property type="molecule type" value="Genomic_DNA"/>
</dbReference>
<keyword evidence="1" id="KW-0812">Transmembrane</keyword>
<keyword evidence="1" id="KW-0472">Membrane</keyword>
<proteinExistence type="predicted"/>
<name>A0A7C9MQ70_9BACT</name>
<protein>
    <submittedName>
        <fullName evidence="2">Uncharacterized protein</fullName>
    </submittedName>
</protein>